<dbReference type="AlphaFoldDB" id="A0A212L5L2"/>
<feature type="repeat" description="TPR" evidence="4">
    <location>
        <begin position="145"/>
        <end position="178"/>
    </location>
</feature>
<evidence type="ECO:0000256" key="1">
    <source>
        <dbReference type="ARBA" id="ARBA00022737"/>
    </source>
</evidence>
<feature type="repeat" description="TPR" evidence="4">
    <location>
        <begin position="179"/>
        <end position="212"/>
    </location>
</feature>
<keyword evidence="1" id="KW-0677">Repeat</keyword>
<dbReference type="InterPro" id="IPR051685">
    <property type="entry name" value="Ycf3/AcsC/BcsC/TPR_MFPF"/>
</dbReference>
<dbReference type="PANTHER" id="PTHR44943">
    <property type="entry name" value="CELLULOSE SYNTHASE OPERON PROTEIN C"/>
    <property type="match status" value="1"/>
</dbReference>
<keyword evidence="6" id="KW-0812">Transmembrane</keyword>
<dbReference type="EMBL" id="FMJC01000002">
    <property type="protein sequence ID" value="SCM72841.1"/>
    <property type="molecule type" value="Genomic_DNA"/>
</dbReference>
<dbReference type="PANTHER" id="PTHR44943:SF9">
    <property type="entry name" value="TPR-REPEAT-CONTAINING PROTEIN"/>
    <property type="match status" value="1"/>
</dbReference>
<feature type="compositionally biased region" description="Low complexity" evidence="5">
    <location>
        <begin position="95"/>
        <end position="109"/>
    </location>
</feature>
<proteinExistence type="predicted"/>
<dbReference type="RefSeq" id="WP_179980399.1">
    <property type="nucleotide sequence ID" value="NZ_LT608333.1"/>
</dbReference>
<dbReference type="Gene3D" id="1.25.40.10">
    <property type="entry name" value="Tetratricopeptide repeat domain"/>
    <property type="match status" value="1"/>
</dbReference>
<keyword evidence="6" id="KW-1133">Transmembrane helix</keyword>
<dbReference type="PROSITE" id="PS50005">
    <property type="entry name" value="TPR"/>
    <property type="match status" value="2"/>
</dbReference>
<organism evidence="7">
    <name type="scientific">uncultured Desulfovibrio sp</name>
    <dbReference type="NCBI Taxonomy" id="167968"/>
    <lineage>
        <taxon>Bacteria</taxon>
        <taxon>Pseudomonadati</taxon>
        <taxon>Thermodesulfobacteriota</taxon>
        <taxon>Desulfovibrionia</taxon>
        <taxon>Desulfovibrionales</taxon>
        <taxon>Desulfovibrionaceae</taxon>
        <taxon>Desulfovibrio</taxon>
        <taxon>environmental samples</taxon>
    </lineage>
</organism>
<evidence type="ECO:0000256" key="4">
    <source>
        <dbReference type="PROSITE-ProRule" id="PRU00339"/>
    </source>
</evidence>
<accession>A0A212L5L2</accession>
<feature type="region of interest" description="Disordered" evidence="5">
    <location>
        <begin position="1"/>
        <end position="52"/>
    </location>
</feature>
<evidence type="ECO:0000256" key="2">
    <source>
        <dbReference type="ARBA" id="ARBA00022803"/>
    </source>
</evidence>
<gene>
    <name evidence="7" type="ORF">KL86DES1_20870</name>
</gene>
<evidence type="ECO:0000256" key="5">
    <source>
        <dbReference type="SAM" id="MobiDB-lite"/>
    </source>
</evidence>
<evidence type="ECO:0000256" key="6">
    <source>
        <dbReference type="SAM" id="Phobius"/>
    </source>
</evidence>
<feature type="compositionally biased region" description="Polar residues" evidence="5">
    <location>
        <begin position="9"/>
        <end position="27"/>
    </location>
</feature>
<feature type="transmembrane region" description="Helical" evidence="6">
    <location>
        <begin position="62"/>
        <end position="84"/>
    </location>
</feature>
<keyword evidence="6" id="KW-0472">Membrane</keyword>
<reference evidence="7" key="1">
    <citation type="submission" date="2016-08" db="EMBL/GenBank/DDBJ databases">
        <authorList>
            <person name="Seilhamer J.J."/>
        </authorList>
    </citation>
    <scope>NUCLEOTIDE SEQUENCE</scope>
    <source>
        <strain evidence="7">86-1</strain>
    </source>
</reference>
<keyword evidence="2 4" id="KW-0802">TPR repeat</keyword>
<dbReference type="SMART" id="SM00028">
    <property type="entry name" value="TPR"/>
    <property type="match status" value="3"/>
</dbReference>
<evidence type="ECO:0000313" key="7">
    <source>
        <dbReference type="EMBL" id="SCM72841.1"/>
    </source>
</evidence>
<sequence>MARRKSKSKSSPGTAQEQAPAQITSSAPLPGTRPAPQAAPTAHVPQEQQDAAPAGMVRKGTFIMGVALALVLGLYVGSLIPSMLHGSAQQPMPPQQAAAPGAQVPAQAPEGSRPAPQASMPQVTPELSARIGELEKSLLDNPRDASRWASLGNLYFDTAQAQKAVSAYERSLSIAPDNALVLTDLGIMQRELGQFDKAVASFRKASSLQPDLENAMFNEGVVLYYDLKRKDEAEIAWKRLLKVNPGARAPDGKPVSELIQHLH</sequence>
<name>A0A212L5L2_9BACT</name>
<feature type="region of interest" description="Disordered" evidence="5">
    <location>
        <begin position="86"/>
        <end position="124"/>
    </location>
</feature>
<dbReference type="InterPro" id="IPR019734">
    <property type="entry name" value="TPR_rpt"/>
</dbReference>
<evidence type="ECO:0000256" key="3">
    <source>
        <dbReference type="ARBA" id="ARBA00023078"/>
    </source>
</evidence>
<dbReference type="Pfam" id="PF13424">
    <property type="entry name" value="TPR_12"/>
    <property type="match status" value="1"/>
</dbReference>
<protein>
    <submittedName>
        <fullName evidence="7">Tetratricopeptide TPR_2 repeat protein</fullName>
    </submittedName>
</protein>
<dbReference type="InterPro" id="IPR011990">
    <property type="entry name" value="TPR-like_helical_dom_sf"/>
</dbReference>
<dbReference type="SUPFAM" id="SSF48452">
    <property type="entry name" value="TPR-like"/>
    <property type="match status" value="1"/>
</dbReference>
<keyword evidence="3" id="KW-0793">Thylakoid</keyword>